<accession>A6WGP7</accession>
<protein>
    <submittedName>
        <fullName evidence="2">Uncharacterized protein</fullName>
    </submittedName>
</protein>
<dbReference type="KEGG" id="kra:Krad_4527"/>
<organism evidence="2 3">
    <name type="scientific">Kineococcus radiotolerans (strain ATCC BAA-149 / DSM 14245 / SRS30216)</name>
    <dbReference type="NCBI Taxonomy" id="266940"/>
    <lineage>
        <taxon>Bacteria</taxon>
        <taxon>Bacillati</taxon>
        <taxon>Actinomycetota</taxon>
        <taxon>Actinomycetes</taxon>
        <taxon>Kineosporiales</taxon>
        <taxon>Kineosporiaceae</taxon>
        <taxon>Kineococcus</taxon>
    </lineage>
</organism>
<keyword evidence="2" id="KW-0614">Plasmid</keyword>
<gene>
    <name evidence="2" type="ordered locus">Krad_4527</name>
</gene>
<geneLocation type="plasmid" evidence="2 3">
    <name>pKRAD01</name>
</geneLocation>
<proteinExistence type="predicted"/>
<keyword evidence="3" id="KW-1185">Reference proteome</keyword>
<evidence type="ECO:0000313" key="2">
    <source>
        <dbReference type="EMBL" id="ABS05986.1"/>
    </source>
</evidence>
<name>A6WGP7_KINRD</name>
<dbReference type="AlphaFoldDB" id="A6WGP7"/>
<evidence type="ECO:0000256" key="1">
    <source>
        <dbReference type="SAM" id="MobiDB-lite"/>
    </source>
</evidence>
<feature type="region of interest" description="Disordered" evidence="1">
    <location>
        <begin position="1"/>
        <end position="22"/>
    </location>
</feature>
<evidence type="ECO:0000313" key="3">
    <source>
        <dbReference type="Proteomes" id="UP000001116"/>
    </source>
</evidence>
<reference evidence="3" key="1">
    <citation type="journal article" date="2008" name="PLoS ONE">
        <title>Survival in nuclear waste, extreme resistance, and potential applications gleaned from the genome sequence of Kineococcus radiotolerans SRS30216.</title>
        <authorList>
            <person name="Bagwell C.E."/>
            <person name="Bhat S."/>
            <person name="Hawkins G.M."/>
            <person name="Smith B.W."/>
            <person name="Biswas T."/>
            <person name="Hoover T.R."/>
            <person name="Saunders E."/>
            <person name="Han C.S."/>
            <person name="Tsodikov O.V."/>
            <person name="Shimkets L.J."/>
        </authorList>
    </citation>
    <scope>NUCLEOTIDE SEQUENCE [LARGE SCALE GENOMIC DNA]</scope>
    <source>
        <strain evidence="3">ATCC BAA-149 / DSM 14245 / SRS30216</strain>
    </source>
</reference>
<dbReference type="Proteomes" id="UP000001116">
    <property type="component" value="Plasmid pKRAD01"/>
</dbReference>
<dbReference type="EMBL" id="CP000751">
    <property type="protein sequence ID" value="ABS05986.1"/>
    <property type="molecule type" value="Genomic_DNA"/>
</dbReference>
<sequence>MTPGRLRVPTGRAGGADSLGPVGGAADGDATVAPMGLDPVPGDIARAVALFVWARAHDPLPPDATAEEMDQRWVDSELVRDFQRAVDHDHAVTADNLAYTLLIAAARHRDHPDFRDSWLAWTPFGDLAPGSTADGPAAAEQGHDAHG</sequence>
<dbReference type="HOGENOM" id="CLU_147937_0_0_11"/>